<accession>A0A9D3YQY8</accession>
<name>A0A9D3YQY8_DREPO</name>
<reference evidence="8" key="2">
    <citation type="submission" date="2020-11" db="EMBL/GenBank/DDBJ databases">
        <authorList>
            <person name="McCartney M.A."/>
            <person name="Auch B."/>
            <person name="Kono T."/>
            <person name="Mallez S."/>
            <person name="Becker A."/>
            <person name="Gohl D.M."/>
            <person name="Silverstein K.A.T."/>
            <person name="Koren S."/>
            <person name="Bechman K.B."/>
            <person name="Herman A."/>
            <person name="Abrahante J.E."/>
            <person name="Garbe J."/>
        </authorList>
    </citation>
    <scope>NUCLEOTIDE SEQUENCE</scope>
    <source>
        <strain evidence="8">Duluth1</strain>
        <tissue evidence="8">Whole animal</tissue>
    </source>
</reference>
<reference evidence="8" key="1">
    <citation type="journal article" date="2019" name="bioRxiv">
        <title>The Genome of the Zebra Mussel, Dreissena polymorpha: A Resource for Invasive Species Research.</title>
        <authorList>
            <person name="McCartney M.A."/>
            <person name="Auch B."/>
            <person name="Kono T."/>
            <person name="Mallez S."/>
            <person name="Zhang Y."/>
            <person name="Obille A."/>
            <person name="Becker A."/>
            <person name="Abrahante J.E."/>
            <person name="Garbe J."/>
            <person name="Badalamenti J.P."/>
            <person name="Herman A."/>
            <person name="Mangelson H."/>
            <person name="Liachko I."/>
            <person name="Sullivan S."/>
            <person name="Sone E.D."/>
            <person name="Koren S."/>
            <person name="Silverstein K.A.T."/>
            <person name="Beckman K.B."/>
            <person name="Gohl D.M."/>
        </authorList>
    </citation>
    <scope>NUCLEOTIDE SEQUENCE</scope>
    <source>
        <strain evidence="8">Duluth1</strain>
        <tissue evidence="8">Whole animal</tissue>
    </source>
</reference>
<evidence type="ECO:0000256" key="1">
    <source>
        <dbReference type="ARBA" id="ARBA00022536"/>
    </source>
</evidence>
<feature type="domain" description="EGF-like" evidence="7">
    <location>
        <begin position="18"/>
        <end position="54"/>
    </location>
</feature>
<keyword evidence="2" id="KW-0732">Signal</keyword>
<keyword evidence="1 6" id="KW-0245">EGF-like domain</keyword>
<dbReference type="GO" id="GO:0005509">
    <property type="term" value="F:calcium ion binding"/>
    <property type="evidence" value="ECO:0007669"/>
    <property type="project" value="InterPro"/>
</dbReference>
<gene>
    <name evidence="8" type="ORF">DPMN_078359</name>
</gene>
<dbReference type="SMART" id="SM00179">
    <property type="entry name" value="EGF_CA"/>
    <property type="match status" value="1"/>
</dbReference>
<dbReference type="EMBL" id="JAIWYP010000015">
    <property type="protein sequence ID" value="KAH3703325.1"/>
    <property type="molecule type" value="Genomic_DNA"/>
</dbReference>
<evidence type="ECO:0000313" key="8">
    <source>
        <dbReference type="EMBL" id="KAH3703325.1"/>
    </source>
</evidence>
<dbReference type="SMART" id="SM00181">
    <property type="entry name" value="EGF"/>
    <property type="match status" value="1"/>
</dbReference>
<dbReference type="CDD" id="cd00054">
    <property type="entry name" value="EGF_CA"/>
    <property type="match status" value="1"/>
</dbReference>
<dbReference type="PROSITE" id="PS01186">
    <property type="entry name" value="EGF_2"/>
    <property type="match status" value="1"/>
</dbReference>
<evidence type="ECO:0000256" key="4">
    <source>
        <dbReference type="ARBA" id="ARBA00023157"/>
    </source>
</evidence>
<comment type="caution">
    <text evidence="6">Lacks conserved residue(s) required for the propagation of feature annotation.</text>
</comment>
<dbReference type="PROSITE" id="PS50026">
    <property type="entry name" value="EGF_3"/>
    <property type="match status" value="1"/>
</dbReference>
<dbReference type="PRINTS" id="PR00010">
    <property type="entry name" value="EGFBLOOD"/>
</dbReference>
<keyword evidence="4 6" id="KW-1015">Disulfide bond</keyword>
<dbReference type="PROSITE" id="PS00022">
    <property type="entry name" value="EGF_1"/>
    <property type="match status" value="1"/>
</dbReference>
<comment type="caution">
    <text evidence="8">The sequence shown here is derived from an EMBL/GenBank/DDBJ whole genome shotgun (WGS) entry which is preliminary data.</text>
</comment>
<dbReference type="AlphaFoldDB" id="A0A9D3YQY8"/>
<evidence type="ECO:0000256" key="3">
    <source>
        <dbReference type="ARBA" id="ARBA00022737"/>
    </source>
</evidence>
<organism evidence="8 9">
    <name type="scientific">Dreissena polymorpha</name>
    <name type="common">Zebra mussel</name>
    <name type="synonym">Mytilus polymorpha</name>
    <dbReference type="NCBI Taxonomy" id="45954"/>
    <lineage>
        <taxon>Eukaryota</taxon>
        <taxon>Metazoa</taxon>
        <taxon>Spiralia</taxon>
        <taxon>Lophotrochozoa</taxon>
        <taxon>Mollusca</taxon>
        <taxon>Bivalvia</taxon>
        <taxon>Autobranchia</taxon>
        <taxon>Heteroconchia</taxon>
        <taxon>Euheterodonta</taxon>
        <taxon>Imparidentia</taxon>
        <taxon>Neoheterodontei</taxon>
        <taxon>Myida</taxon>
        <taxon>Dreissenoidea</taxon>
        <taxon>Dreissenidae</taxon>
        <taxon>Dreissena</taxon>
    </lineage>
</organism>
<dbReference type="InterPro" id="IPR000742">
    <property type="entry name" value="EGF"/>
</dbReference>
<keyword evidence="5" id="KW-0325">Glycoprotein</keyword>
<evidence type="ECO:0000259" key="7">
    <source>
        <dbReference type="PROSITE" id="PS50026"/>
    </source>
</evidence>
<dbReference type="Gene3D" id="2.10.25.10">
    <property type="entry name" value="Laminin"/>
    <property type="match status" value="1"/>
</dbReference>
<protein>
    <recommendedName>
        <fullName evidence="7">EGF-like domain-containing protein</fullName>
    </recommendedName>
</protein>
<dbReference type="Pfam" id="PF00008">
    <property type="entry name" value="EGF"/>
    <property type="match status" value="1"/>
</dbReference>
<evidence type="ECO:0000256" key="6">
    <source>
        <dbReference type="PROSITE-ProRule" id="PRU00076"/>
    </source>
</evidence>
<keyword evidence="9" id="KW-1185">Reference proteome</keyword>
<evidence type="ECO:0000313" key="9">
    <source>
        <dbReference type="Proteomes" id="UP000828390"/>
    </source>
</evidence>
<evidence type="ECO:0000256" key="5">
    <source>
        <dbReference type="ARBA" id="ARBA00023180"/>
    </source>
</evidence>
<sequence>MNWLDVYQEASPKTDLTDVNECASTPCHHGGTCSAGVNDYTCTCSAGFSGRNCEVNSNKQLICYSCEDMSHLELCDTVEKCGDGEVRHFCVWLSELMPSTGQDVPIFRFVRRIIQVQFTVSNVAITTTAMDVDAGMKSCSIEEFGWLDHTHFKLGCVDSTCSDIGNGLPSCKSCCDQDFCNTNCTQHQSIGIIGCHDDHLAKNCENSQCAYAVPCCR</sequence>
<dbReference type="FunFam" id="2.10.25.10:FF:000004">
    <property type="entry name" value="Neurogenic locus notch 1"/>
    <property type="match status" value="1"/>
</dbReference>
<dbReference type="Proteomes" id="UP000828390">
    <property type="component" value="Unassembled WGS sequence"/>
</dbReference>
<feature type="disulfide bond" evidence="6">
    <location>
        <begin position="44"/>
        <end position="53"/>
    </location>
</feature>
<dbReference type="InterPro" id="IPR001881">
    <property type="entry name" value="EGF-like_Ca-bd_dom"/>
</dbReference>
<evidence type="ECO:0000256" key="2">
    <source>
        <dbReference type="ARBA" id="ARBA00022729"/>
    </source>
</evidence>
<keyword evidence="3" id="KW-0677">Repeat</keyword>
<dbReference type="SUPFAM" id="SSF57196">
    <property type="entry name" value="EGF/Laminin"/>
    <property type="match status" value="1"/>
</dbReference>
<proteinExistence type="predicted"/>